<dbReference type="InterPro" id="IPR042121">
    <property type="entry name" value="MutL_C_regsub"/>
</dbReference>
<feature type="domain" description="MutL C-terminal dimerisation" evidence="4">
    <location>
        <begin position="442"/>
        <end position="585"/>
    </location>
</feature>
<dbReference type="PANTHER" id="PTHR10073:SF12">
    <property type="entry name" value="DNA MISMATCH REPAIR PROTEIN MLH1"/>
    <property type="match status" value="1"/>
</dbReference>
<dbReference type="PROSITE" id="PS00058">
    <property type="entry name" value="DNA_MISMATCH_REPAIR_1"/>
    <property type="match status" value="1"/>
</dbReference>
<dbReference type="GO" id="GO:0032300">
    <property type="term" value="C:mismatch repair complex"/>
    <property type="evidence" value="ECO:0007669"/>
    <property type="project" value="InterPro"/>
</dbReference>
<dbReference type="InterPro" id="IPR014762">
    <property type="entry name" value="DNA_mismatch_repair_CS"/>
</dbReference>
<name>A0A3B1BQV0_9ZZZZ</name>
<dbReference type="Gene3D" id="3.30.1540.20">
    <property type="entry name" value="MutL, C-terminal domain, dimerisation subdomain"/>
    <property type="match status" value="1"/>
</dbReference>
<keyword evidence="2" id="KW-0227">DNA damage</keyword>
<dbReference type="Gene3D" id="3.30.1370.100">
    <property type="entry name" value="MutL, C-terminal domain, regulatory subdomain"/>
    <property type="match status" value="1"/>
</dbReference>
<evidence type="ECO:0000256" key="3">
    <source>
        <dbReference type="ARBA" id="ARBA00023204"/>
    </source>
</evidence>
<dbReference type="InterPro" id="IPR002099">
    <property type="entry name" value="MutL/Mlh/PMS"/>
</dbReference>
<dbReference type="GO" id="GO:0016887">
    <property type="term" value="F:ATP hydrolysis activity"/>
    <property type="evidence" value="ECO:0007669"/>
    <property type="project" value="InterPro"/>
</dbReference>
<dbReference type="HAMAP" id="MF_00149">
    <property type="entry name" value="DNA_mis_repair"/>
    <property type="match status" value="1"/>
</dbReference>
<dbReference type="SUPFAM" id="SSF54211">
    <property type="entry name" value="Ribosomal protein S5 domain 2-like"/>
    <property type="match status" value="1"/>
</dbReference>
<dbReference type="GO" id="GO:0030983">
    <property type="term" value="F:mismatched DNA binding"/>
    <property type="evidence" value="ECO:0007669"/>
    <property type="project" value="InterPro"/>
</dbReference>
<dbReference type="InterPro" id="IPR036890">
    <property type="entry name" value="HATPase_C_sf"/>
</dbReference>
<dbReference type="InterPro" id="IPR042120">
    <property type="entry name" value="MutL_C_dimsub"/>
</dbReference>
<dbReference type="CDD" id="cd16926">
    <property type="entry name" value="HATPase_MutL-MLH-PMS-like"/>
    <property type="match status" value="1"/>
</dbReference>
<dbReference type="SMART" id="SM00853">
    <property type="entry name" value="MutL_C"/>
    <property type="match status" value="1"/>
</dbReference>
<dbReference type="Gene3D" id="3.30.565.10">
    <property type="entry name" value="Histidine kinase-like ATPase, C-terminal domain"/>
    <property type="match status" value="1"/>
</dbReference>
<gene>
    <name evidence="6" type="ORF">MNBD_NITROSPINAE04-2426</name>
</gene>
<dbReference type="InterPro" id="IPR014721">
    <property type="entry name" value="Ribsml_uS5_D2-typ_fold_subgr"/>
</dbReference>
<dbReference type="NCBIfam" id="TIGR00585">
    <property type="entry name" value="mutl"/>
    <property type="match status" value="1"/>
</dbReference>
<dbReference type="PANTHER" id="PTHR10073">
    <property type="entry name" value="DNA MISMATCH REPAIR PROTEIN MLH, PMS, MUTL"/>
    <property type="match status" value="1"/>
</dbReference>
<evidence type="ECO:0000259" key="4">
    <source>
        <dbReference type="SMART" id="SM00853"/>
    </source>
</evidence>
<proteinExistence type="inferred from homology"/>
<dbReference type="InterPro" id="IPR038973">
    <property type="entry name" value="MutL/Mlh/Pms-like"/>
</dbReference>
<dbReference type="InterPro" id="IPR013507">
    <property type="entry name" value="DNA_mismatch_S5_2-like"/>
</dbReference>
<dbReference type="InterPro" id="IPR014790">
    <property type="entry name" value="MutL_C"/>
</dbReference>
<dbReference type="InterPro" id="IPR020568">
    <property type="entry name" value="Ribosomal_Su5_D2-typ_SF"/>
</dbReference>
<evidence type="ECO:0000256" key="2">
    <source>
        <dbReference type="ARBA" id="ARBA00022763"/>
    </source>
</evidence>
<dbReference type="CDD" id="cd00782">
    <property type="entry name" value="MutL_Trans"/>
    <property type="match status" value="1"/>
</dbReference>
<dbReference type="GO" id="GO:0140664">
    <property type="term" value="F:ATP-dependent DNA damage sensor activity"/>
    <property type="evidence" value="ECO:0007669"/>
    <property type="project" value="InterPro"/>
</dbReference>
<dbReference type="Pfam" id="PF08676">
    <property type="entry name" value="MutL_C"/>
    <property type="match status" value="1"/>
</dbReference>
<dbReference type="SUPFAM" id="SSF55874">
    <property type="entry name" value="ATPase domain of HSP90 chaperone/DNA topoisomerase II/histidine kinase"/>
    <property type="match status" value="1"/>
</dbReference>
<evidence type="ECO:0000256" key="1">
    <source>
        <dbReference type="ARBA" id="ARBA00006082"/>
    </source>
</evidence>
<protein>
    <submittedName>
        <fullName evidence="6">DNA mismatch repair protein MutL</fullName>
    </submittedName>
</protein>
<dbReference type="SUPFAM" id="SSF118116">
    <property type="entry name" value="DNA mismatch repair protein MutL"/>
    <property type="match status" value="1"/>
</dbReference>
<dbReference type="EMBL" id="UOGA01000174">
    <property type="protein sequence ID" value="VAX20329.1"/>
    <property type="molecule type" value="Genomic_DNA"/>
</dbReference>
<dbReference type="GO" id="GO:0005524">
    <property type="term" value="F:ATP binding"/>
    <property type="evidence" value="ECO:0007669"/>
    <property type="project" value="InterPro"/>
</dbReference>
<dbReference type="AlphaFoldDB" id="A0A3B1BQV0"/>
<evidence type="ECO:0000259" key="5">
    <source>
        <dbReference type="SMART" id="SM01340"/>
    </source>
</evidence>
<dbReference type="FunFam" id="3.30.565.10:FF:000003">
    <property type="entry name" value="DNA mismatch repair endonuclease MutL"/>
    <property type="match status" value="1"/>
</dbReference>
<sequence length="601" mass="65537">MTRQASGNTITEQIYNESVNPDRAVASVIRALPDRVANQIAAGEVVERPASIVKELVENSLDAGSAFVNVSIGNGGKSLIEVTDDGSGMCRDDALLAFERHATSKIKDENDLKAIRSFGFRGEALGSIASVSRLTLSTCLAGEEAGAEVVIEGGVLKNVKDSAPIKGVKISVGSLFFNIPARRKFLRSEKVEASHCQEAVIRQAIGRPDARFRLIRDGRQAFDTRAIPEKEGLMGRIKDLFGEDLAKELAPVDFLYGAMRLTGFISRPGTSRGARDTQYIYINGRYVKDRLINLAIAEGYRSLIPKGRHPALFLYLSIPPERVDVNVSPTKMEVRFVDGRAVIELVRSGLYDSLKSSRDIKKDFYPPVGVSFRPLDEVAASGAPAPGPQQVSLAQPEAILEPAPPAAPVVDDKSFETITSLPLGRGAQLFHFDFALPDNFAVVGQVFKTFIVVEGADRLLLFDQHTLDERVNYEKLVLALNDGRVDTQELLFPVQLELSRVNSEFMARNLENLQQLGFVVEAFGESSFNLRAVPALLLNTDYKSAVIDILDTVVDDEIDTDFSIVAESAINIIACRGAVKAGQSLNKEEARSLLSKLARCA</sequence>
<dbReference type="InterPro" id="IPR020667">
    <property type="entry name" value="DNA_mismatch_repair_MutL"/>
</dbReference>
<feature type="non-terminal residue" evidence="6">
    <location>
        <position position="601"/>
    </location>
</feature>
<accession>A0A3B1BQV0</accession>
<dbReference type="Pfam" id="PF13589">
    <property type="entry name" value="HATPase_c_3"/>
    <property type="match status" value="1"/>
</dbReference>
<keyword evidence="3" id="KW-0234">DNA repair</keyword>
<reference evidence="6" key="1">
    <citation type="submission" date="2018-06" db="EMBL/GenBank/DDBJ databases">
        <authorList>
            <person name="Zhirakovskaya E."/>
        </authorList>
    </citation>
    <scope>NUCLEOTIDE SEQUENCE</scope>
</reference>
<dbReference type="SMART" id="SM01340">
    <property type="entry name" value="DNA_mis_repair"/>
    <property type="match status" value="1"/>
</dbReference>
<dbReference type="InterPro" id="IPR037198">
    <property type="entry name" value="MutL_C_sf"/>
</dbReference>
<dbReference type="Pfam" id="PF01119">
    <property type="entry name" value="DNA_mis_repair"/>
    <property type="match status" value="1"/>
</dbReference>
<feature type="domain" description="DNA mismatch repair protein S5" evidence="5">
    <location>
        <begin position="237"/>
        <end position="355"/>
    </location>
</feature>
<dbReference type="Gene3D" id="3.30.230.10">
    <property type="match status" value="1"/>
</dbReference>
<dbReference type="GO" id="GO:0006298">
    <property type="term" value="P:mismatch repair"/>
    <property type="evidence" value="ECO:0007669"/>
    <property type="project" value="InterPro"/>
</dbReference>
<evidence type="ECO:0000313" key="6">
    <source>
        <dbReference type="EMBL" id="VAX20329.1"/>
    </source>
</evidence>
<comment type="similarity">
    <text evidence="1">Belongs to the DNA mismatch repair MutL/HexB family.</text>
</comment>
<organism evidence="6">
    <name type="scientific">hydrothermal vent metagenome</name>
    <dbReference type="NCBI Taxonomy" id="652676"/>
    <lineage>
        <taxon>unclassified sequences</taxon>
        <taxon>metagenomes</taxon>
        <taxon>ecological metagenomes</taxon>
    </lineage>
</organism>